<feature type="transmembrane region" description="Helical" evidence="1">
    <location>
        <begin position="69"/>
        <end position="91"/>
    </location>
</feature>
<keyword evidence="3" id="KW-1185">Reference proteome</keyword>
<evidence type="ECO:0000256" key="1">
    <source>
        <dbReference type="SAM" id="Phobius"/>
    </source>
</evidence>
<proteinExistence type="predicted"/>
<protein>
    <submittedName>
        <fullName evidence="2">Uncharacterized protein</fullName>
    </submittedName>
</protein>
<dbReference type="AlphaFoldDB" id="A0A849K2N1"/>
<reference evidence="2 3" key="1">
    <citation type="submission" date="2020-05" db="EMBL/GenBank/DDBJ databases">
        <title>Genome sequence of Isoptericola sp. JC619 isolated from Chilika lagoon, India.</title>
        <authorList>
            <person name="Kumar D."/>
            <person name="Appam K."/>
            <person name="Gandham S."/>
            <person name="Uppada J."/>
            <person name="Sasikala C."/>
            <person name="Venkata Ramana C."/>
        </authorList>
    </citation>
    <scope>NUCLEOTIDE SEQUENCE [LARGE SCALE GENOMIC DNA]</scope>
    <source>
        <strain evidence="2 3">JC619</strain>
    </source>
</reference>
<sequence>MHDDGPARAHAPRAVEWSLALGIAGLPCALVPVVGDWLAAPLGLAALALGSIGSHVADRDGHPGVGRGLAGALLGLGVLAAVLFSAVVGAVGPA</sequence>
<dbReference type="Proteomes" id="UP000557204">
    <property type="component" value="Unassembled WGS sequence"/>
</dbReference>
<gene>
    <name evidence="2" type="ORF">HLI28_03200</name>
</gene>
<organism evidence="2 3">
    <name type="scientific">Isoptericola sediminis</name>
    <dbReference type="NCBI Taxonomy" id="2733572"/>
    <lineage>
        <taxon>Bacteria</taxon>
        <taxon>Bacillati</taxon>
        <taxon>Actinomycetota</taxon>
        <taxon>Actinomycetes</taxon>
        <taxon>Micrococcales</taxon>
        <taxon>Promicromonosporaceae</taxon>
        <taxon>Isoptericola</taxon>
    </lineage>
</organism>
<keyword evidence="1" id="KW-0472">Membrane</keyword>
<name>A0A849K2N1_9MICO</name>
<evidence type="ECO:0000313" key="2">
    <source>
        <dbReference type="EMBL" id="NNU26550.1"/>
    </source>
</evidence>
<keyword evidence="1" id="KW-1133">Transmembrane helix</keyword>
<comment type="caution">
    <text evidence="2">The sequence shown here is derived from an EMBL/GenBank/DDBJ whole genome shotgun (WGS) entry which is preliminary data.</text>
</comment>
<dbReference type="EMBL" id="JABFAJ010000005">
    <property type="protein sequence ID" value="NNU26550.1"/>
    <property type="molecule type" value="Genomic_DNA"/>
</dbReference>
<keyword evidence="1" id="KW-0812">Transmembrane</keyword>
<accession>A0A849K2N1</accession>
<evidence type="ECO:0000313" key="3">
    <source>
        <dbReference type="Proteomes" id="UP000557204"/>
    </source>
</evidence>
<dbReference type="RefSeq" id="WP_171246054.1">
    <property type="nucleotide sequence ID" value="NZ_JABFAJ010000005.1"/>
</dbReference>